<evidence type="ECO:0000256" key="5">
    <source>
        <dbReference type="ARBA" id="ARBA00023136"/>
    </source>
</evidence>
<proteinExistence type="predicted"/>
<feature type="transmembrane region" description="Helical" evidence="7">
    <location>
        <begin position="443"/>
        <end position="466"/>
    </location>
</feature>
<evidence type="ECO:0000313" key="8">
    <source>
        <dbReference type="EMBL" id="MDQ0153190.1"/>
    </source>
</evidence>
<feature type="transmembrane region" description="Helical" evidence="7">
    <location>
        <begin position="402"/>
        <end position="423"/>
    </location>
</feature>
<comment type="subcellular location">
    <subcellularLocation>
        <location evidence="1">Cell membrane</location>
        <topology evidence="1">Multi-pass membrane protein</topology>
    </subcellularLocation>
</comment>
<feature type="transmembrane region" description="Helical" evidence="7">
    <location>
        <begin position="273"/>
        <end position="294"/>
    </location>
</feature>
<evidence type="ECO:0000256" key="1">
    <source>
        <dbReference type="ARBA" id="ARBA00004651"/>
    </source>
</evidence>
<feature type="transmembrane region" description="Helical" evidence="7">
    <location>
        <begin position="537"/>
        <end position="556"/>
    </location>
</feature>
<feature type="transmembrane region" description="Helical" evidence="7">
    <location>
        <begin position="509"/>
        <end position="531"/>
    </location>
</feature>
<dbReference type="Proteomes" id="UP001241537">
    <property type="component" value="Unassembled WGS sequence"/>
</dbReference>
<protein>
    <submittedName>
        <fullName evidence="8">Methyl-galactoside transport system permease protein</fullName>
    </submittedName>
</protein>
<evidence type="ECO:0000256" key="6">
    <source>
        <dbReference type="SAM" id="Coils"/>
    </source>
</evidence>
<dbReference type="Pfam" id="PF02653">
    <property type="entry name" value="BPD_transp_2"/>
    <property type="match status" value="1"/>
</dbReference>
<feature type="transmembrane region" description="Helical" evidence="7">
    <location>
        <begin position="234"/>
        <end position="253"/>
    </location>
</feature>
<dbReference type="GO" id="GO:0022857">
    <property type="term" value="F:transmembrane transporter activity"/>
    <property type="evidence" value="ECO:0007669"/>
    <property type="project" value="InterPro"/>
</dbReference>
<reference evidence="8" key="1">
    <citation type="submission" date="2023-07" db="EMBL/GenBank/DDBJ databases">
        <title>Genomic Encyclopedia of Type Strains, Phase IV (KMG-IV): sequencing the most valuable type-strain genomes for metagenomic binning, comparative biology and taxonomic classification.</title>
        <authorList>
            <person name="Goeker M."/>
        </authorList>
    </citation>
    <scope>NUCLEOTIDE SEQUENCE</scope>
    <source>
        <strain evidence="8">DSM 19659</strain>
    </source>
</reference>
<dbReference type="AlphaFoldDB" id="A0AAE4ALI5"/>
<dbReference type="CDD" id="cd06579">
    <property type="entry name" value="TM_PBP1_transp_AraH_like"/>
    <property type="match status" value="1"/>
</dbReference>
<dbReference type="EMBL" id="JAUSTO010000013">
    <property type="protein sequence ID" value="MDQ0153190.1"/>
    <property type="molecule type" value="Genomic_DNA"/>
</dbReference>
<keyword evidence="3 7" id="KW-0812">Transmembrane</keyword>
<feature type="transmembrane region" description="Helical" evidence="7">
    <location>
        <begin position="334"/>
        <end position="355"/>
    </location>
</feature>
<evidence type="ECO:0000256" key="3">
    <source>
        <dbReference type="ARBA" id="ARBA00022692"/>
    </source>
</evidence>
<dbReference type="PANTHER" id="PTHR32196:SF18">
    <property type="entry name" value="GALACTOSE_METHYL GALACTOSIDE IMPORT PERMEASE PROTEIN MGLC"/>
    <property type="match status" value="1"/>
</dbReference>
<keyword evidence="6" id="KW-0175">Coiled coil</keyword>
<keyword evidence="5 7" id="KW-0472">Membrane</keyword>
<feature type="coiled-coil region" evidence="6">
    <location>
        <begin position="119"/>
        <end position="150"/>
    </location>
</feature>
<evidence type="ECO:0000256" key="7">
    <source>
        <dbReference type="SAM" id="Phobius"/>
    </source>
</evidence>
<dbReference type="PANTHER" id="PTHR32196">
    <property type="entry name" value="ABC TRANSPORTER PERMEASE PROTEIN YPHD-RELATED-RELATED"/>
    <property type="match status" value="1"/>
</dbReference>
<name>A0AAE4ALI5_9FIRM</name>
<sequence length="559" mass="61922">MSQTNNQAGILTAEQEEKLLQPITDYVGEIQEKIDALRKDGSDQVQYLTNHMQLIREDRNHSREEKEALIAEDKELLEKAKAVEASHKEEISGLVAKAESYLKEHYDREYFKPVAASCAAEKEKAVQEYSARLSELRAAHEKELARLKQENAPELSQELKDENYVYKNKVFDAKLNHEKTLQFIKDRKHEAFVQQYHLIDLLRNSRFTLAQDRAQKLENYRYTFNRKQFLLKNGLYIVIVLIFIALSIVTPIIKNTQLFTFNNVLNILQQASPRMFLALGVAGLILLTGTDLSIGRMVGMGMVTATIIMHKGANTGAVFGHIFDFTGMPLAGRVLFALLCCIVFCVCFTSIAGFFTAKFKMHPFISTMSNMLMIFGLVTYATKGVSFGAIESDIPGMIVPKINGFPTIILWAIAAICVVWFIWNKTRFGKNLYAVGGNPEAAAVSGISVFAVTMGAFMMAGVLYGFGAWLECARMVGSGSAAYGQGWDMDAIAACVVGGVSFTGGIGKISGVVVGVLIFTALTYSLTILGIDTNLQFVFEGIIILTAVTLDCLKYVQKK</sequence>
<keyword evidence="2" id="KW-1003">Cell membrane</keyword>
<evidence type="ECO:0000256" key="4">
    <source>
        <dbReference type="ARBA" id="ARBA00022989"/>
    </source>
</evidence>
<dbReference type="InterPro" id="IPR001851">
    <property type="entry name" value="ABC_transp_permease"/>
</dbReference>
<gene>
    <name evidence="8" type="ORF">J2S20_001899</name>
</gene>
<keyword evidence="4 7" id="KW-1133">Transmembrane helix</keyword>
<evidence type="ECO:0000256" key="2">
    <source>
        <dbReference type="ARBA" id="ARBA00022475"/>
    </source>
</evidence>
<accession>A0AAE4ALI5</accession>
<dbReference type="RefSeq" id="WP_307255194.1">
    <property type="nucleotide sequence ID" value="NZ_JAUSTO010000013.1"/>
</dbReference>
<dbReference type="GO" id="GO:0005886">
    <property type="term" value="C:plasma membrane"/>
    <property type="evidence" value="ECO:0007669"/>
    <property type="project" value="UniProtKB-SubCell"/>
</dbReference>
<evidence type="ECO:0000313" key="9">
    <source>
        <dbReference type="Proteomes" id="UP001241537"/>
    </source>
</evidence>
<comment type="caution">
    <text evidence="8">The sequence shown here is derived from an EMBL/GenBank/DDBJ whole genome shotgun (WGS) entry which is preliminary data.</text>
</comment>
<organism evidence="8 9">
    <name type="scientific">Moryella indoligenes</name>
    <dbReference type="NCBI Taxonomy" id="371674"/>
    <lineage>
        <taxon>Bacteria</taxon>
        <taxon>Bacillati</taxon>
        <taxon>Bacillota</taxon>
        <taxon>Clostridia</taxon>
        <taxon>Lachnospirales</taxon>
        <taxon>Lachnospiraceae</taxon>
        <taxon>Moryella</taxon>
    </lineage>
</organism>
<keyword evidence="9" id="KW-1185">Reference proteome</keyword>